<accession>A0AAU6Q941</accession>
<keyword evidence="1" id="KW-0614">Plasmid</keyword>
<protein>
    <submittedName>
        <fullName evidence="1">Uncharacterized protein</fullName>
    </submittedName>
</protein>
<proteinExistence type="predicted"/>
<sequence>MTATTRTNKARQKARQGAKTCIRCGRVLKAETEHAATVLGIVGPECEQYVVNVLAQLARNGLRELAEHGEMWVPAVRSVTGGWTACPAAFEAANALAQRMGLELAPSLFDPETQQVRVVLTRASVRELLRRAQETKGVLA</sequence>
<name>A0AAU6Q941_9DEIO</name>
<reference evidence="1" key="1">
    <citation type="submission" date="2024-03" db="EMBL/GenBank/DDBJ databases">
        <title>Deinococcus weizhi sp. nov., isolated from human skin.</title>
        <authorList>
            <person name="Wei Z."/>
            <person name="Tian F."/>
            <person name="Yang C."/>
            <person name="Xin L.T."/>
            <person name="Wen Z.J."/>
            <person name="Lan K.C."/>
            <person name="Yu L."/>
            <person name="Zhe W."/>
            <person name="Dan F.D."/>
            <person name="Jun W."/>
            <person name="Rui Z."/>
            <person name="Yong X.J."/>
            <person name="Ting Y."/>
            <person name="Wei X."/>
            <person name="Xu Z.G."/>
            <person name="Xin Z."/>
            <person name="Dong F.G."/>
            <person name="Ni X.M."/>
            <person name="Zheng M.G."/>
            <person name="Chun Y."/>
            <person name="Qian W.X."/>
        </authorList>
    </citation>
    <scope>NUCLEOTIDE SEQUENCE</scope>
    <source>
        <strain evidence="1">VB142</strain>
        <plasmid evidence="1">p2</plasmid>
    </source>
</reference>
<organism evidence="1">
    <name type="scientific">Deinococcus sp. VB142</name>
    <dbReference type="NCBI Taxonomy" id="3112952"/>
    <lineage>
        <taxon>Bacteria</taxon>
        <taxon>Thermotogati</taxon>
        <taxon>Deinococcota</taxon>
        <taxon>Deinococci</taxon>
        <taxon>Deinococcales</taxon>
        <taxon>Deinococcaceae</taxon>
        <taxon>Deinococcus</taxon>
    </lineage>
</organism>
<dbReference type="AlphaFoldDB" id="A0AAU6Q941"/>
<dbReference type="RefSeq" id="WP_339098250.1">
    <property type="nucleotide sequence ID" value="NZ_CP149785.1"/>
</dbReference>
<evidence type="ECO:0000313" key="1">
    <source>
        <dbReference type="EMBL" id="WYF46749.1"/>
    </source>
</evidence>
<dbReference type="EMBL" id="CP149785">
    <property type="protein sequence ID" value="WYF46749.1"/>
    <property type="molecule type" value="Genomic_DNA"/>
</dbReference>
<gene>
    <name evidence="1" type="ORF">WDJ50_18470</name>
</gene>
<geneLocation type="plasmid" evidence="1">
    <name>p2</name>
</geneLocation>